<accession>A0AAV6UGP1</accession>
<dbReference type="InterPro" id="IPR029903">
    <property type="entry name" value="RmlD-like-bd"/>
</dbReference>
<dbReference type="SUPFAM" id="SSF51735">
    <property type="entry name" value="NAD(P)-binding Rossmann-fold domains"/>
    <property type="match status" value="1"/>
</dbReference>
<evidence type="ECO:0000313" key="8">
    <source>
        <dbReference type="EMBL" id="KAG8182446.1"/>
    </source>
</evidence>
<dbReference type="FunFam" id="3.40.50.720:FF:000357">
    <property type="entry name" value="Methionine adenosyltransferase 2 subunit beta"/>
    <property type="match status" value="1"/>
</dbReference>
<gene>
    <name evidence="8" type="ORF">JTE90_012460</name>
</gene>
<evidence type="ECO:0000256" key="6">
    <source>
        <dbReference type="ARBA" id="ARBA00046786"/>
    </source>
</evidence>
<organism evidence="8 9">
    <name type="scientific">Oedothorax gibbosus</name>
    <dbReference type="NCBI Taxonomy" id="931172"/>
    <lineage>
        <taxon>Eukaryota</taxon>
        <taxon>Metazoa</taxon>
        <taxon>Ecdysozoa</taxon>
        <taxon>Arthropoda</taxon>
        <taxon>Chelicerata</taxon>
        <taxon>Arachnida</taxon>
        <taxon>Araneae</taxon>
        <taxon>Araneomorphae</taxon>
        <taxon>Entelegynae</taxon>
        <taxon>Araneoidea</taxon>
        <taxon>Linyphiidae</taxon>
        <taxon>Erigoninae</taxon>
        <taxon>Oedothorax</taxon>
    </lineage>
</organism>
<evidence type="ECO:0000256" key="2">
    <source>
        <dbReference type="ARBA" id="ARBA00008656"/>
    </source>
</evidence>
<dbReference type="InterPro" id="IPR005913">
    <property type="entry name" value="dTDP_dehydrorham_reduct"/>
</dbReference>
<evidence type="ECO:0000256" key="4">
    <source>
        <dbReference type="ARBA" id="ARBA00029977"/>
    </source>
</evidence>
<dbReference type="CDD" id="cd05254">
    <property type="entry name" value="dTDP_HR_like_SDR_e"/>
    <property type="match status" value="1"/>
</dbReference>
<dbReference type="PANTHER" id="PTHR10491:SF4">
    <property type="entry name" value="METHIONINE ADENOSYLTRANSFERASE 2 SUBUNIT BETA"/>
    <property type="match status" value="1"/>
</dbReference>
<feature type="domain" description="RmlD-like substrate binding" evidence="7">
    <location>
        <begin position="55"/>
        <end position="345"/>
    </location>
</feature>
<comment type="subunit">
    <text evidence="6">Heterotrimer; composed of a catalytic MAT2A homodimer that binds one regulatory MAT2B chain. Heterohexamer; composed of a central, catalytic MAT2A homotetramer flanked on either side by a regulatory MAT2B chain. NADP binding increases the affinity for MAT2A.</text>
</comment>
<comment type="function">
    <text evidence="5">Regulatory subunit of S-adenosylmethionine synthetase 2, an enzyme that catalyzes the formation of S-adenosylmethionine from methionine and ATP. Regulates MAT2A catalytic activity by changing its kinetic properties, increasing its affinity for L-methionine. Can bind NADP (in vitro).</text>
</comment>
<dbReference type="EMBL" id="JAFNEN010000462">
    <property type="protein sequence ID" value="KAG8182446.1"/>
    <property type="molecule type" value="Genomic_DNA"/>
</dbReference>
<dbReference type="Gene3D" id="3.40.50.720">
    <property type="entry name" value="NAD(P)-binding Rossmann-like Domain"/>
    <property type="match status" value="1"/>
</dbReference>
<evidence type="ECO:0000256" key="1">
    <source>
        <dbReference type="ARBA" id="ARBA00005224"/>
    </source>
</evidence>
<keyword evidence="9" id="KW-1185">Reference proteome</keyword>
<dbReference type="PANTHER" id="PTHR10491">
    <property type="entry name" value="DTDP-4-DEHYDRORHAMNOSE REDUCTASE"/>
    <property type="match status" value="1"/>
</dbReference>
<comment type="similarity">
    <text evidence="2">Belongs to the dTDP-4-dehydrorhamnose reductase family. MAT2B subfamily.</text>
</comment>
<reference evidence="8 9" key="1">
    <citation type="journal article" date="2022" name="Nat. Ecol. Evol.">
        <title>A masculinizing supergene underlies an exaggerated male reproductive morph in a spider.</title>
        <authorList>
            <person name="Hendrickx F."/>
            <person name="De Corte Z."/>
            <person name="Sonet G."/>
            <person name="Van Belleghem S.M."/>
            <person name="Kostlbacher S."/>
            <person name="Vangestel C."/>
        </authorList>
    </citation>
    <scope>NUCLEOTIDE SEQUENCE [LARGE SCALE GENOMIC DNA]</scope>
    <source>
        <strain evidence="8">W744_W776</strain>
    </source>
</reference>
<proteinExistence type="inferred from homology"/>
<protein>
    <recommendedName>
        <fullName evidence="3">Methionine adenosyltransferase 2 subunit beta</fullName>
    </recommendedName>
    <alternativeName>
        <fullName evidence="4">Methionine adenosyltransferase II beta</fullName>
    </alternativeName>
</protein>
<dbReference type="GO" id="GO:0006556">
    <property type="term" value="P:S-adenosylmethionine biosynthetic process"/>
    <property type="evidence" value="ECO:0007669"/>
    <property type="project" value="TreeGrafter"/>
</dbReference>
<dbReference type="AlphaFoldDB" id="A0AAV6UGP1"/>
<sequence>MIGHCSLDGADLQARKKIPEYARNNLRHQSPTGPPRKKKYATCYKKKNSKIMARKVMITGATGLLGRSVYAEFKKKNWEVLGLAFSRATGDLVKLDLNDSNAVRETIQRFKPHAIVHCAAERSPDKVEKDYEASRKLNVECSKNLAQFALEAGAVLIYISTDYVFDGTTPPYTENDVPNPLNQYGISKYEGEEAILDVYKESIILRIPVLYGDEEYLGESAVSSLIKNLLSDKPVKVSNYEIRFPSHTEDIAAICFGLAEKRMKDPSIKHVYHWAGQEALTKYDMVKIIGEQLKLSSEHVLPDDTPSTGAPRPKNTQLSCDKLKRINIGQHTKFSEGVAKSFAKFVQSC</sequence>
<dbReference type="Proteomes" id="UP000827092">
    <property type="component" value="Unassembled WGS sequence"/>
</dbReference>
<name>A0AAV6UGP1_9ARAC</name>
<evidence type="ECO:0000256" key="3">
    <source>
        <dbReference type="ARBA" id="ARBA00021596"/>
    </source>
</evidence>
<evidence type="ECO:0000256" key="5">
    <source>
        <dbReference type="ARBA" id="ARBA00045998"/>
    </source>
</evidence>
<dbReference type="GO" id="GO:0048270">
    <property type="term" value="F:methionine adenosyltransferase regulator activity"/>
    <property type="evidence" value="ECO:0007669"/>
    <property type="project" value="TreeGrafter"/>
</dbReference>
<comment type="pathway">
    <text evidence="1">Amino-acid biosynthesis; S-adenosyl-L-methionine biosynthesis; S-adenosyl-L-methionine from L-methionine: step 1/1.</text>
</comment>
<comment type="caution">
    <text evidence="8">The sequence shown here is derived from an EMBL/GenBank/DDBJ whole genome shotgun (WGS) entry which is preliminary data.</text>
</comment>
<evidence type="ECO:0000313" key="9">
    <source>
        <dbReference type="Proteomes" id="UP000827092"/>
    </source>
</evidence>
<dbReference type="Pfam" id="PF04321">
    <property type="entry name" value="RmlD_sub_bind"/>
    <property type="match status" value="1"/>
</dbReference>
<dbReference type="InterPro" id="IPR036291">
    <property type="entry name" value="NAD(P)-bd_dom_sf"/>
</dbReference>
<evidence type="ECO:0000259" key="7">
    <source>
        <dbReference type="Pfam" id="PF04321"/>
    </source>
</evidence>
<dbReference type="GO" id="GO:0048269">
    <property type="term" value="C:methionine adenosyltransferase complex"/>
    <property type="evidence" value="ECO:0007669"/>
    <property type="project" value="TreeGrafter"/>
</dbReference>